<evidence type="ECO:0000256" key="1">
    <source>
        <dbReference type="SAM" id="SignalP"/>
    </source>
</evidence>
<organism evidence="3 4">
    <name type="scientific">Olpidium bornovanus</name>
    <dbReference type="NCBI Taxonomy" id="278681"/>
    <lineage>
        <taxon>Eukaryota</taxon>
        <taxon>Fungi</taxon>
        <taxon>Fungi incertae sedis</taxon>
        <taxon>Olpidiomycota</taxon>
        <taxon>Olpidiomycotina</taxon>
        <taxon>Olpidiomycetes</taxon>
        <taxon>Olpidiales</taxon>
        <taxon>Olpidiaceae</taxon>
        <taxon>Olpidium</taxon>
    </lineage>
</organism>
<feature type="chain" id="PRO_5034981805" evidence="1">
    <location>
        <begin position="24"/>
        <end position="147"/>
    </location>
</feature>
<dbReference type="EMBL" id="JAEFCI010009938">
    <property type="protein sequence ID" value="KAG5457518.1"/>
    <property type="molecule type" value="Genomic_DNA"/>
</dbReference>
<feature type="domain" description="HAT C-terminal dimerisation" evidence="2">
    <location>
        <begin position="66"/>
        <end position="136"/>
    </location>
</feature>
<evidence type="ECO:0000259" key="2">
    <source>
        <dbReference type="Pfam" id="PF05699"/>
    </source>
</evidence>
<dbReference type="InterPro" id="IPR012337">
    <property type="entry name" value="RNaseH-like_sf"/>
</dbReference>
<comment type="caution">
    <text evidence="3">The sequence shown here is derived from an EMBL/GenBank/DDBJ whole genome shotgun (WGS) entry which is preliminary data.</text>
</comment>
<dbReference type="InterPro" id="IPR008906">
    <property type="entry name" value="HATC_C_dom"/>
</dbReference>
<dbReference type="OrthoDB" id="3560146at2759"/>
<dbReference type="SUPFAM" id="SSF53098">
    <property type="entry name" value="Ribonuclease H-like"/>
    <property type="match status" value="1"/>
</dbReference>
<feature type="signal peptide" evidence="1">
    <location>
        <begin position="1"/>
        <end position="23"/>
    </location>
</feature>
<sequence length="147" mass="17011">MQQLLWCCLRLRFSFWNFLRSKAATMPAIETSFSSNRLKSRLFKQHAQPMTSVEAEINSHTLMDQADGDLDILAFWKSHSSKFPTLAKMAKHVHAIPATSAPSELVFSSGCRVLRWDRTRMSPETLEMLVLMKNWYKEFGVVQQKQD</sequence>
<dbReference type="Proteomes" id="UP000673691">
    <property type="component" value="Unassembled WGS sequence"/>
</dbReference>
<keyword evidence="4" id="KW-1185">Reference proteome</keyword>
<reference evidence="3 4" key="1">
    <citation type="journal article" name="Sci. Rep.">
        <title>Genome-scale phylogenetic analyses confirm Olpidium as the closest living zoosporic fungus to the non-flagellated, terrestrial fungi.</title>
        <authorList>
            <person name="Chang Y."/>
            <person name="Rochon D."/>
            <person name="Sekimoto S."/>
            <person name="Wang Y."/>
            <person name="Chovatia M."/>
            <person name="Sandor L."/>
            <person name="Salamov A."/>
            <person name="Grigoriev I.V."/>
            <person name="Stajich J.E."/>
            <person name="Spatafora J.W."/>
        </authorList>
    </citation>
    <scope>NUCLEOTIDE SEQUENCE [LARGE SCALE GENOMIC DNA]</scope>
    <source>
        <strain evidence="3">S191</strain>
    </source>
</reference>
<proteinExistence type="predicted"/>
<evidence type="ECO:0000313" key="3">
    <source>
        <dbReference type="EMBL" id="KAG5457518.1"/>
    </source>
</evidence>
<keyword evidence="1" id="KW-0732">Signal</keyword>
<dbReference type="PANTHER" id="PTHR23272:SF161">
    <property type="entry name" value="ZINC FINGER BED DOMAIN-CONTAINING PROTEIN RICESLEEPER 1-LIKE"/>
    <property type="match status" value="1"/>
</dbReference>
<dbReference type="PANTHER" id="PTHR23272">
    <property type="entry name" value="BED FINGER-RELATED"/>
    <property type="match status" value="1"/>
</dbReference>
<evidence type="ECO:0000313" key="4">
    <source>
        <dbReference type="Proteomes" id="UP000673691"/>
    </source>
</evidence>
<dbReference type="AlphaFoldDB" id="A0A8H7ZR18"/>
<accession>A0A8H7ZR18</accession>
<name>A0A8H7ZR18_9FUNG</name>
<gene>
    <name evidence="3" type="ORF">BJ554DRAFT_2440</name>
</gene>
<dbReference type="GO" id="GO:0046983">
    <property type="term" value="F:protein dimerization activity"/>
    <property type="evidence" value="ECO:0007669"/>
    <property type="project" value="InterPro"/>
</dbReference>
<dbReference type="Pfam" id="PF05699">
    <property type="entry name" value="Dimer_Tnp_hAT"/>
    <property type="match status" value="1"/>
</dbReference>
<protein>
    <submittedName>
        <fullName evidence="3">Ribonuclease H-like domain-containing protein</fullName>
    </submittedName>
</protein>